<dbReference type="AlphaFoldDB" id="A0A0H5RRT6"/>
<protein>
    <recommendedName>
        <fullName evidence="2">F-box domain-containing protein</fullName>
    </recommendedName>
</protein>
<evidence type="ECO:0008006" key="2">
    <source>
        <dbReference type="Google" id="ProtNLM"/>
    </source>
</evidence>
<name>A0A0H5RRT6_9EUKA</name>
<accession>A0A0H5RRT6</accession>
<dbReference type="EMBL" id="HACM01010992">
    <property type="protein sequence ID" value="CRZ11434.1"/>
    <property type="molecule type" value="Transcribed_RNA"/>
</dbReference>
<reference evidence="1" key="1">
    <citation type="submission" date="2015-04" db="EMBL/GenBank/DDBJ databases">
        <title>The genome sequence of the plant pathogenic Rhizarian Plasmodiophora brassicae reveals insights in its biotrophic life cycle and the origin of chitin synthesis.</title>
        <authorList>
            <person name="Schwelm A."/>
            <person name="Fogelqvist J."/>
            <person name="Knaust A."/>
            <person name="Julke S."/>
            <person name="Lilja T."/>
            <person name="Dhandapani V."/>
            <person name="Bonilla-Rosso G."/>
            <person name="Karlsson M."/>
            <person name="Shevchenko A."/>
            <person name="Choi S.R."/>
            <person name="Kim H.G."/>
            <person name="Park J.Y."/>
            <person name="Lim Y.P."/>
            <person name="Ludwig-Muller J."/>
            <person name="Dixelius C."/>
        </authorList>
    </citation>
    <scope>NUCLEOTIDE SEQUENCE</scope>
    <source>
        <tissue evidence="1">Potato root galls</tissue>
    </source>
</reference>
<proteinExistence type="predicted"/>
<sequence length="176" mass="19767">MDKPVTFLDVLTCLPDDCISAISMYLGMDSSQDLSLSCKRLSQIMYHHIARLYDIDIANRTDLSIRRRQINTGYVDGLEDSPDNDVLQHQFELGYDSALGSSLYLADVKGQICAYAMLLPDTHPSYQTIRDLHSRINGQQGQLEPMRLNIDGIGLDHIPDQIHIDQCLSNISSNIV</sequence>
<organism evidence="1">
    <name type="scientific">Spongospora subterranea</name>
    <dbReference type="NCBI Taxonomy" id="70186"/>
    <lineage>
        <taxon>Eukaryota</taxon>
        <taxon>Sar</taxon>
        <taxon>Rhizaria</taxon>
        <taxon>Endomyxa</taxon>
        <taxon>Phytomyxea</taxon>
        <taxon>Plasmodiophorida</taxon>
        <taxon>Plasmodiophoridae</taxon>
        <taxon>Spongospora</taxon>
    </lineage>
</organism>
<evidence type="ECO:0000313" key="1">
    <source>
        <dbReference type="EMBL" id="CRZ11434.1"/>
    </source>
</evidence>